<evidence type="ECO:0000256" key="5">
    <source>
        <dbReference type="ARBA" id="ARBA00023242"/>
    </source>
</evidence>
<name>A0A498HNP9_MALDO</name>
<feature type="domain" description="WRKY" evidence="6">
    <location>
        <begin position="107"/>
        <end position="174"/>
    </location>
</feature>
<dbReference type="PANTHER" id="PTHR31429:SF38">
    <property type="entry name" value="WRKY TRANSCRIPTION FACTOR 40-RELATED"/>
    <property type="match status" value="1"/>
</dbReference>
<sequence>MDARTPNKQKVVDSVQEDLQRLRNENATLRFLLQAMTTRCSTLEQKHHHHHHQMHIQQQPCDHQHIMTTNINSAITSKRPRTEDHCDPFPASHHKTSQFLVKTDSKDNSLIVKDGYQWRKYGQKVTKDNPSSPRAYFRCSFAPRCPVKKKVQRSMEDKSFLMVTYEGEHNHDTINDSLLFGQFSCSVAAAADLKNIIMPISVPSSSIGPDNDVINISPSPPEPVTLDLNLSGLTNQENGGLGSPQSMNCDRRVEDYVASLTKDPNFTQALAAAVARSITGPADRPN</sequence>
<dbReference type="SMR" id="A0A498HNP9"/>
<organism evidence="7 8">
    <name type="scientific">Malus domestica</name>
    <name type="common">Apple</name>
    <name type="synonym">Pyrus malus</name>
    <dbReference type="NCBI Taxonomy" id="3750"/>
    <lineage>
        <taxon>Eukaryota</taxon>
        <taxon>Viridiplantae</taxon>
        <taxon>Streptophyta</taxon>
        <taxon>Embryophyta</taxon>
        <taxon>Tracheophyta</taxon>
        <taxon>Spermatophyta</taxon>
        <taxon>Magnoliopsida</taxon>
        <taxon>eudicotyledons</taxon>
        <taxon>Gunneridae</taxon>
        <taxon>Pentapetalae</taxon>
        <taxon>rosids</taxon>
        <taxon>fabids</taxon>
        <taxon>Rosales</taxon>
        <taxon>Rosaceae</taxon>
        <taxon>Amygdaloideae</taxon>
        <taxon>Maleae</taxon>
        <taxon>Malus</taxon>
    </lineage>
</organism>
<keyword evidence="2" id="KW-0805">Transcription regulation</keyword>
<evidence type="ECO:0000256" key="2">
    <source>
        <dbReference type="ARBA" id="ARBA00023015"/>
    </source>
</evidence>
<comment type="caution">
    <text evidence="7">The sequence shown here is derived from an EMBL/GenBank/DDBJ whole genome shotgun (WGS) entry which is preliminary data.</text>
</comment>
<dbReference type="InterPro" id="IPR044810">
    <property type="entry name" value="WRKY_plant"/>
</dbReference>
<dbReference type="SMART" id="SM00774">
    <property type="entry name" value="WRKY"/>
    <property type="match status" value="1"/>
</dbReference>
<dbReference type="InterPro" id="IPR003657">
    <property type="entry name" value="WRKY_dom"/>
</dbReference>
<keyword evidence="5" id="KW-0539">Nucleus</keyword>
<keyword evidence="8" id="KW-1185">Reference proteome</keyword>
<gene>
    <name evidence="7" type="ORF">DVH24_012770</name>
</gene>
<dbReference type="Gene3D" id="2.20.25.80">
    <property type="entry name" value="WRKY domain"/>
    <property type="match status" value="1"/>
</dbReference>
<reference evidence="7 8" key="1">
    <citation type="submission" date="2018-10" db="EMBL/GenBank/DDBJ databases">
        <title>A high-quality apple genome assembly.</title>
        <authorList>
            <person name="Hu J."/>
        </authorList>
    </citation>
    <scope>NUCLEOTIDE SEQUENCE [LARGE SCALE GENOMIC DNA]</scope>
    <source>
        <strain evidence="8">cv. HFTH1</strain>
        <tissue evidence="7">Young leaf</tissue>
    </source>
</reference>
<keyword evidence="3" id="KW-0238">DNA-binding</keyword>
<dbReference type="InterPro" id="IPR036576">
    <property type="entry name" value="WRKY_dom_sf"/>
</dbReference>
<accession>A0A498HNP9</accession>
<evidence type="ECO:0000256" key="4">
    <source>
        <dbReference type="ARBA" id="ARBA00023163"/>
    </source>
</evidence>
<dbReference type="STRING" id="3750.A0A498HNP9"/>
<dbReference type="Proteomes" id="UP000290289">
    <property type="component" value="Chromosome 15"/>
</dbReference>
<protein>
    <recommendedName>
        <fullName evidence="6">WRKY domain-containing protein</fullName>
    </recommendedName>
</protein>
<dbReference type="EMBL" id="RDQH01000341">
    <property type="protein sequence ID" value="RXH73086.1"/>
    <property type="molecule type" value="Genomic_DNA"/>
</dbReference>
<dbReference type="PANTHER" id="PTHR31429">
    <property type="entry name" value="WRKY TRANSCRIPTION FACTOR 36-RELATED"/>
    <property type="match status" value="1"/>
</dbReference>
<dbReference type="PROSITE" id="PS50811">
    <property type="entry name" value="WRKY"/>
    <property type="match status" value="1"/>
</dbReference>
<dbReference type="AlphaFoldDB" id="A0A498HNP9"/>
<evidence type="ECO:0000256" key="3">
    <source>
        <dbReference type="ARBA" id="ARBA00023125"/>
    </source>
</evidence>
<proteinExistence type="predicted"/>
<dbReference type="GO" id="GO:0005634">
    <property type="term" value="C:nucleus"/>
    <property type="evidence" value="ECO:0007669"/>
    <property type="project" value="UniProtKB-SubCell"/>
</dbReference>
<evidence type="ECO:0000259" key="6">
    <source>
        <dbReference type="PROSITE" id="PS50811"/>
    </source>
</evidence>
<keyword evidence="4" id="KW-0804">Transcription</keyword>
<dbReference type="SUPFAM" id="SSF118290">
    <property type="entry name" value="WRKY DNA-binding domain"/>
    <property type="match status" value="1"/>
</dbReference>
<dbReference type="GO" id="GO:0043565">
    <property type="term" value="F:sequence-specific DNA binding"/>
    <property type="evidence" value="ECO:0007669"/>
    <property type="project" value="InterPro"/>
</dbReference>
<evidence type="ECO:0000313" key="8">
    <source>
        <dbReference type="Proteomes" id="UP000290289"/>
    </source>
</evidence>
<dbReference type="GO" id="GO:0003700">
    <property type="term" value="F:DNA-binding transcription factor activity"/>
    <property type="evidence" value="ECO:0007669"/>
    <property type="project" value="InterPro"/>
</dbReference>
<dbReference type="Pfam" id="PF03106">
    <property type="entry name" value="WRKY"/>
    <property type="match status" value="1"/>
</dbReference>
<evidence type="ECO:0000256" key="1">
    <source>
        <dbReference type="ARBA" id="ARBA00004123"/>
    </source>
</evidence>
<comment type="subcellular location">
    <subcellularLocation>
        <location evidence="1">Nucleus</location>
    </subcellularLocation>
</comment>
<evidence type="ECO:0000313" key="7">
    <source>
        <dbReference type="EMBL" id="RXH73086.1"/>
    </source>
</evidence>